<keyword evidence="5" id="KW-1185">Reference proteome</keyword>
<dbReference type="InterPro" id="IPR036291">
    <property type="entry name" value="NAD(P)-bd_dom_sf"/>
</dbReference>
<dbReference type="Pfam" id="PF01370">
    <property type="entry name" value="Epimerase"/>
    <property type="match status" value="1"/>
</dbReference>
<dbReference type="EMBL" id="AMGW01000005">
    <property type="protein sequence ID" value="EXJ57216.1"/>
    <property type="molecule type" value="Genomic_DNA"/>
</dbReference>
<comment type="caution">
    <text evidence="4">The sequence shown here is derived from an EMBL/GenBank/DDBJ whole genome shotgun (WGS) entry which is preliminary data.</text>
</comment>
<dbReference type="GO" id="GO:0016616">
    <property type="term" value="F:oxidoreductase activity, acting on the CH-OH group of donors, NAD or NADP as acceptor"/>
    <property type="evidence" value="ECO:0007669"/>
    <property type="project" value="TreeGrafter"/>
</dbReference>
<dbReference type="HOGENOM" id="CLU_007383_9_2_1"/>
<dbReference type="VEuPathDB" id="FungiDB:A1O7_07563"/>
<evidence type="ECO:0000313" key="5">
    <source>
        <dbReference type="Proteomes" id="UP000019473"/>
    </source>
</evidence>
<dbReference type="InterPro" id="IPR001509">
    <property type="entry name" value="Epimerase_deHydtase"/>
</dbReference>
<organism evidence="4 5">
    <name type="scientific">Cladophialophora yegresii CBS 114405</name>
    <dbReference type="NCBI Taxonomy" id="1182544"/>
    <lineage>
        <taxon>Eukaryota</taxon>
        <taxon>Fungi</taxon>
        <taxon>Dikarya</taxon>
        <taxon>Ascomycota</taxon>
        <taxon>Pezizomycotina</taxon>
        <taxon>Eurotiomycetes</taxon>
        <taxon>Chaetothyriomycetidae</taxon>
        <taxon>Chaetothyriales</taxon>
        <taxon>Herpotrichiellaceae</taxon>
        <taxon>Cladophialophora</taxon>
    </lineage>
</organism>
<dbReference type="GeneID" id="19182135"/>
<dbReference type="eggNOG" id="KOG1502">
    <property type="taxonomic scope" value="Eukaryota"/>
</dbReference>
<dbReference type="Gene3D" id="3.40.50.720">
    <property type="entry name" value="NAD(P)-binding Rossmann-like Domain"/>
    <property type="match status" value="1"/>
</dbReference>
<accession>W9VY98</accession>
<reference evidence="4 5" key="1">
    <citation type="submission" date="2013-03" db="EMBL/GenBank/DDBJ databases">
        <title>The Genome Sequence of Cladophialophora yegresii CBS 114405.</title>
        <authorList>
            <consortium name="The Broad Institute Genomics Platform"/>
            <person name="Cuomo C."/>
            <person name="de Hoog S."/>
            <person name="Gorbushina A."/>
            <person name="Walker B."/>
            <person name="Young S.K."/>
            <person name="Zeng Q."/>
            <person name="Gargeya S."/>
            <person name="Fitzgerald M."/>
            <person name="Haas B."/>
            <person name="Abouelleil A."/>
            <person name="Allen A.W."/>
            <person name="Alvarado L."/>
            <person name="Arachchi H.M."/>
            <person name="Berlin A.M."/>
            <person name="Chapman S.B."/>
            <person name="Gainer-Dewar J."/>
            <person name="Goldberg J."/>
            <person name="Griggs A."/>
            <person name="Gujja S."/>
            <person name="Hansen M."/>
            <person name="Howarth C."/>
            <person name="Imamovic A."/>
            <person name="Ireland A."/>
            <person name="Larimer J."/>
            <person name="McCowan C."/>
            <person name="Murphy C."/>
            <person name="Pearson M."/>
            <person name="Poon T.W."/>
            <person name="Priest M."/>
            <person name="Roberts A."/>
            <person name="Saif S."/>
            <person name="Shea T."/>
            <person name="Sisk P."/>
            <person name="Sykes S."/>
            <person name="Wortman J."/>
            <person name="Nusbaum C."/>
            <person name="Birren B."/>
        </authorList>
    </citation>
    <scope>NUCLEOTIDE SEQUENCE [LARGE SCALE GENOMIC DNA]</scope>
    <source>
        <strain evidence="4 5">CBS 114405</strain>
    </source>
</reference>
<protein>
    <recommendedName>
        <fullName evidence="3">NAD-dependent epimerase/dehydratase domain-containing protein</fullName>
    </recommendedName>
</protein>
<gene>
    <name evidence="4" type="ORF">A1O7_07563</name>
</gene>
<evidence type="ECO:0000256" key="2">
    <source>
        <dbReference type="ARBA" id="ARBA00023445"/>
    </source>
</evidence>
<dbReference type="Proteomes" id="UP000019473">
    <property type="component" value="Unassembled WGS sequence"/>
</dbReference>
<dbReference type="SUPFAM" id="SSF51735">
    <property type="entry name" value="NAD(P)-binding Rossmann-fold domains"/>
    <property type="match status" value="1"/>
</dbReference>
<dbReference type="RefSeq" id="XP_007759750.1">
    <property type="nucleotide sequence ID" value="XM_007761560.1"/>
</dbReference>
<evidence type="ECO:0000259" key="3">
    <source>
        <dbReference type="Pfam" id="PF01370"/>
    </source>
</evidence>
<proteinExistence type="inferred from homology"/>
<keyword evidence="1" id="KW-0560">Oxidoreductase</keyword>
<dbReference type="OrthoDB" id="2735536at2759"/>
<dbReference type="InterPro" id="IPR050425">
    <property type="entry name" value="NAD(P)_dehydrat-like"/>
</dbReference>
<feature type="domain" description="NAD-dependent epimerase/dehydratase" evidence="3">
    <location>
        <begin position="15"/>
        <end position="197"/>
    </location>
</feature>
<dbReference type="AlphaFoldDB" id="W9VY98"/>
<dbReference type="STRING" id="1182544.W9VY98"/>
<comment type="similarity">
    <text evidence="2">Belongs to the NAD(P)-dependent epimerase/dehydratase family. Dihydroflavonol-4-reductase subfamily.</text>
</comment>
<evidence type="ECO:0000313" key="4">
    <source>
        <dbReference type="EMBL" id="EXJ57216.1"/>
    </source>
</evidence>
<sequence length="348" mass="38094">MGSTTKNAIPEGSLVVVSGANGFIASHVVDQLLLAGYRVRGTVRSAEKSGWVADYFDEKYGVGKFELVEVPEMAAAGAFDKAVKGASGFIHTATPVMVSYDPNEGIPIVVEGTLNALKAAAGEPSVKRFVLTSSSTAAISPKPDLEFSADESTWNEEAVKAAWAPPPYKGEQRKLDVYSASKTQGEQAAWKFVKEQKPGFVLNTVLPNCNMGLVLSPENQGAPSTVGWLKALWNEFKGQEKLKFNPPQYYVNVQDTARVHVGALVFPDVTGERLYDFAYPFNWNDILAIYRKLYPNRKFMDDIPDLGRDLSKVTNGRAEEIVKRFGRPGWTSLEDTIRDSTQGWAGAM</sequence>
<dbReference type="FunFam" id="3.40.50.720:FF:000426">
    <property type="entry name" value="Aldehyde reductase 2"/>
    <property type="match status" value="1"/>
</dbReference>
<dbReference type="PANTHER" id="PTHR10366">
    <property type="entry name" value="NAD DEPENDENT EPIMERASE/DEHYDRATASE"/>
    <property type="match status" value="1"/>
</dbReference>
<dbReference type="PANTHER" id="PTHR10366:SF562">
    <property type="entry name" value="ALDEHYDE REDUCTASE II (AFU_ORTHOLOGUE AFUA_1G11360)"/>
    <property type="match status" value="1"/>
</dbReference>
<evidence type="ECO:0000256" key="1">
    <source>
        <dbReference type="ARBA" id="ARBA00023002"/>
    </source>
</evidence>
<name>W9VY98_9EURO</name>